<dbReference type="RefSeq" id="WP_008181739.1">
    <property type="nucleotide sequence ID" value="NZ_BJOM01000050.1"/>
</dbReference>
<evidence type="ECO:0000313" key="2">
    <source>
        <dbReference type="EMBL" id="SER89523.1"/>
    </source>
</evidence>
<dbReference type="InterPro" id="IPR004360">
    <property type="entry name" value="Glyas_Fos-R_dOase_dom"/>
</dbReference>
<dbReference type="KEGG" id="lfu:HR49_05590"/>
<sequence>MSFQSKNIFINLPVKNVNKSTSFFKELGFEFNQQFSDETTSSMIISENIFALLMVEDRFKGFSNKEIPDTTVSAQAILCLSAENREQVDQLVNKALASGGKPYSDPQDHGFMYGWGFQDLDGHIWEVVYMDEHAMNQE</sequence>
<reference evidence="2 3" key="1">
    <citation type="submission" date="2016-10" db="EMBL/GenBank/DDBJ databases">
        <authorList>
            <person name="Varghese N."/>
            <person name="Submissions S."/>
        </authorList>
    </citation>
    <scope>NUCLEOTIDE SEQUENCE [LARGE SCALE GENOMIC DNA]</scope>
    <source>
        <strain evidence="2 3">TC-13</strain>
    </source>
</reference>
<name>A0A1H9SYR7_9BACI</name>
<dbReference type="InterPro" id="IPR037523">
    <property type="entry name" value="VOC_core"/>
</dbReference>
<proteinExistence type="predicted"/>
<evidence type="ECO:0000313" key="3">
    <source>
        <dbReference type="Proteomes" id="UP000199410"/>
    </source>
</evidence>
<dbReference type="Pfam" id="PF00903">
    <property type="entry name" value="Glyoxalase"/>
    <property type="match status" value="1"/>
</dbReference>
<dbReference type="AlphaFoldDB" id="A0A1H9SYR7"/>
<dbReference type="Proteomes" id="UP000199410">
    <property type="component" value="Unassembled WGS sequence"/>
</dbReference>
<dbReference type="PANTHER" id="PTHR36503">
    <property type="entry name" value="BLR2520 PROTEIN"/>
    <property type="match status" value="1"/>
</dbReference>
<organism evidence="2 3">
    <name type="scientific">Lysinibacillus fusiformis</name>
    <dbReference type="NCBI Taxonomy" id="28031"/>
    <lineage>
        <taxon>Bacteria</taxon>
        <taxon>Bacillati</taxon>
        <taxon>Bacillota</taxon>
        <taxon>Bacilli</taxon>
        <taxon>Bacillales</taxon>
        <taxon>Bacillaceae</taxon>
        <taxon>Lysinibacillus</taxon>
    </lineage>
</organism>
<accession>A0A1H9SYR7</accession>
<protein>
    <recommendedName>
        <fullName evidence="1">VOC domain-containing protein</fullName>
    </recommendedName>
</protein>
<dbReference type="PROSITE" id="PS51819">
    <property type="entry name" value="VOC"/>
    <property type="match status" value="1"/>
</dbReference>
<dbReference type="InterPro" id="IPR029068">
    <property type="entry name" value="Glyas_Bleomycin-R_OHBP_Dase"/>
</dbReference>
<comment type="caution">
    <text evidence="2">The sequence shown here is derived from an EMBL/GenBank/DDBJ whole genome shotgun (WGS) entry which is preliminary data.</text>
</comment>
<dbReference type="PANTHER" id="PTHR36503:SF2">
    <property type="entry name" value="BLR2408 PROTEIN"/>
    <property type="match status" value="1"/>
</dbReference>
<dbReference type="GeneID" id="29439497"/>
<dbReference type="SUPFAM" id="SSF54593">
    <property type="entry name" value="Glyoxalase/Bleomycin resistance protein/Dihydroxybiphenyl dioxygenase"/>
    <property type="match status" value="1"/>
</dbReference>
<dbReference type="EMBL" id="FOEL01000038">
    <property type="protein sequence ID" value="SER89523.1"/>
    <property type="molecule type" value="Genomic_DNA"/>
</dbReference>
<gene>
    <name evidence="2" type="ORF">SAMN02787113_04844</name>
</gene>
<feature type="domain" description="VOC" evidence="1">
    <location>
        <begin position="6"/>
        <end position="130"/>
    </location>
</feature>
<dbReference type="Gene3D" id="3.10.180.10">
    <property type="entry name" value="2,3-Dihydroxybiphenyl 1,2-Dioxygenase, domain 1"/>
    <property type="match status" value="1"/>
</dbReference>
<evidence type="ECO:0000259" key="1">
    <source>
        <dbReference type="PROSITE" id="PS51819"/>
    </source>
</evidence>